<keyword evidence="12" id="KW-0141">cGMP biosynthesis</keyword>
<evidence type="ECO:0000256" key="10">
    <source>
        <dbReference type="ARBA" id="ARBA00023180"/>
    </source>
</evidence>
<comment type="similarity">
    <text evidence="13">Belongs to the adenylyl cyclase class-4/guanylyl cyclase family.</text>
</comment>
<accession>V5G9K2</accession>
<dbReference type="CDD" id="cd07302">
    <property type="entry name" value="CHD"/>
    <property type="match status" value="1"/>
</dbReference>
<evidence type="ECO:0000256" key="1">
    <source>
        <dbReference type="ARBA" id="ARBA00004479"/>
    </source>
</evidence>
<feature type="domain" description="Guanylate cyclase" evidence="14">
    <location>
        <begin position="57"/>
        <end position="187"/>
    </location>
</feature>
<dbReference type="PANTHER" id="PTHR11920:SF494">
    <property type="entry name" value="ATRIAL NATRIURETIC PEPTIDE RECEPTOR 2"/>
    <property type="match status" value="1"/>
</dbReference>
<dbReference type="GO" id="GO:0035556">
    <property type="term" value="P:intracellular signal transduction"/>
    <property type="evidence" value="ECO:0007669"/>
    <property type="project" value="InterPro"/>
</dbReference>
<keyword evidence="7" id="KW-0342">GTP-binding</keyword>
<evidence type="ECO:0000256" key="8">
    <source>
        <dbReference type="ARBA" id="ARBA00023136"/>
    </source>
</evidence>
<protein>
    <recommendedName>
        <fullName evidence="2">guanylate cyclase</fullName>
        <ecNumber evidence="2">4.6.1.2</ecNumber>
    </recommendedName>
</protein>
<evidence type="ECO:0000256" key="4">
    <source>
        <dbReference type="ARBA" id="ARBA00022729"/>
    </source>
</evidence>
<dbReference type="InterPro" id="IPR001054">
    <property type="entry name" value="A/G_cyclase"/>
</dbReference>
<dbReference type="GO" id="GO:0004383">
    <property type="term" value="F:guanylate cyclase activity"/>
    <property type="evidence" value="ECO:0007669"/>
    <property type="project" value="UniProtKB-EC"/>
</dbReference>
<keyword evidence="3" id="KW-0812">Transmembrane</keyword>
<dbReference type="EMBL" id="GALX01001646">
    <property type="protein sequence ID" value="JAB66820.1"/>
    <property type="molecule type" value="Transcribed_RNA"/>
</dbReference>
<dbReference type="GO" id="GO:0005525">
    <property type="term" value="F:GTP binding"/>
    <property type="evidence" value="ECO:0007669"/>
    <property type="project" value="UniProtKB-KW"/>
</dbReference>
<evidence type="ECO:0000256" key="9">
    <source>
        <dbReference type="ARBA" id="ARBA00023170"/>
    </source>
</evidence>
<dbReference type="PROSITE" id="PS00452">
    <property type="entry name" value="GUANYLATE_CYCLASE_1"/>
    <property type="match status" value="1"/>
</dbReference>
<dbReference type="Pfam" id="PF00211">
    <property type="entry name" value="Guanylate_cyc"/>
    <property type="match status" value="1"/>
</dbReference>
<evidence type="ECO:0000256" key="5">
    <source>
        <dbReference type="ARBA" id="ARBA00022741"/>
    </source>
</evidence>
<evidence type="ECO:0000313" key="15">
    <source>
        <dbReference type="EMBL" id="JAB66820.1"/>
    </source>
</evidence>
<dbReference type="SMART" id="SM00044">
    <property type="entry name" value="CYCc"/>
    <property type="match status" value="1"/>
</dbReference>
<keyword evidence="4" id="KW-0732">Signal</keyword>
<dbReference type="InterPro" id="IPR050401">
    <property type="entry name" value="Cyclic_nucleotide_synthase"/>
</dbReference>
<dbReference type="InterPro" id="IPR029787">
    <property type="entry name" value="Nucleotide_cyclase"/>
</dbReference>
<keyword evidence="5" id="KW-0547">Nucleotide-binding</keyword>
<evidence type="ECO:0000256" key="13">
    <source>
        <dbReference type="RuleBase" id="RU000405"/>
    </source>
</evidence>
<dbReference type="Gene3D" id="3.30.70.1230">
    <property type="entry name" value="Nucleotide cyclase"/>
    <property type="match status" value="1"/>
</dbReference>
<dbReference type="AlphaFoldDB" id="V5G9K2"/>
<keyword evidence="8" id="KW-0472">Membrane</keyword>
<dbReference type="GO" id="GO:0007168">
    <property type="term" value="P:receptor guanylyl cyclase signaling pathway"/>
    <property type="evidence" value="ECO:0007669"/>
    <property type="project" value="TreeGrafter"/>
</dbReference>
<dbReference type="EC" id="4.6.1.2" evidence="2"/>
<evidence type="ECO:0000259" key="14">
    <source>
        <dbReference type="PROSITE" id="PS50125"/>
    </source>
</evidence>
<keyword evidence="11 13" id="KW-0456">Lyase</keyword>
<dbReference type="FunFam" id="3.30.70.1230:FF:000004">
    <property type="entry name" value="Guanylate cyclase"/>
    <property type="match status" value="1"/>
</dbReference>
<proteinExistence type="inferred from homology"/>
<dbReference type="PANTHER" id="PTHR11920">
    <property type="entry name" value="GUANYLYL CYCLASE"/>
    <property type="match status" value="1"/>
</dbReference>
<keyword evidence="9 15" id="KW-0675">Receptor</keyword>
<dbReference type="PROSITE" id="PS50125">
    <property type="entry name" value="GUANYLATE_CYCLASE_2"/>
    <property type="match status" value="1"/>
</dbReference>
<evidence type="ECO:0000256" key="3">
    <source>
        <dbReference type="ARBA" id="ARBA00022692"/>
    </source>
</evidence>
<evidence type="ECO:0000256" key="11">
    <source>
        <dbReference type="ARBA" id="ARBA00023239"/>
    </source>
</evidence>
<keyword evidence="10" id="KW-0325">Glycoprotein</keyword>
<dbReference type="OrthoDB" id="1890790at2759"/>
<organism evidence="15">
    <name type="scientific">Anoplophora glabripennis</name>
    <name type="common">Asian longhorn beetle</name>
    <name type="synonym">Anoplophora nobilis</name>
    <dbReference type="NCBI Taxonomy" id="217634"/>
    <lineage>
        <taxon>Eukaryota</taxon>
        <taxon>Metazoa</taxon>
        <taxon>Ecdysozoa</taxon>
        <taxon>Arthropoda</taxon>
        <taxon>Hexapoda</taxon>
        <taxon>Insecta</taxon>
        <taxon>Pterygota</taxon>
        <taxon>Neoptera</taxon>
        <taxon>Endopterygota</taxon>
        <taxon>Coleoptera</taxon>
        <taxon>Polyphaga</taxon>
        <taxon>Cucujiformia</taxon>
        <taxon>Chrysomeloidea</taxon>
        <taxon>Cerambycidae</taxon>
        <taxon>Lamiinae</taxon>
        <taxon>Lamiini</taxon>
        <taxon>Anoplophora</taxon>
    </lineage>
</organism>
<gene>
    <name evidence="15" type="primary">ANPRB</name>
</gene>
<dbReference type="Gene3D" id="6.10.250.780">
    <property type="match status" value="1"/>
</dbReference>
<evidence type="ECO:0000256" key="12">
    <source>
        <dbReference type="ARBA" id="ARBA00023293"/>
    </source>
</evidence>
<dbReference type="GO" id="GO:0004016">
    <property type="term" value="F:adenylate cyclase activity"/>
    <property type="evidence" value="ECO:0007669"/>
    <property type="project" value="TreeGrafter"/>
</dbReference>
<sequence>MEQYANNLETLVEERTADYLEEKRKCEVLLYQLLPKSVAQQLISGESVIAETFDSVTIYFSDIVGFTALSAQSTPLQVVDLLNDLYTCFDSIIENFDVYKVETIGDAYMVVSGLPERNGNKHAGEIARMSLALLKAVGKFQIRHRPEDPLQLRIGIHTGPCVAGVVGLKMPRYCLFGDTVNTASRMESNGLPLKIHVSPITKGVLDTFGTFDLECRGEVEMKGKGKMVTYWLNGERTNNKVVTKPGPSLEHKMNKLPTTPIPMNVRKEMANNGKLLNAMGTPAHQNDEAEVPLLAITSPLDYHSDSHA</sequence>
<dbReference type="GO" id="GO:0005886">
    <property type="term" value="C:plasma membrane"/>
    <property type="evidence" value="ECO:0007669"/>
    <property type="project" value="TreeGrafter"/>
</dbReference>
<dbReference type="InterPro" id="IPR018297">
    <property type="entry name" value="A/G_cyclase_CS"/>
</dbReference>
<keyword evidence="6" id="KW-1133">Transmembrane helix</keyword>
<dbReference type="SUPFAM" id="SSF55073">
    <property type="entry name" value="Nucleotide cyclase"/>
    <property type="match status" value="1"/>
</dbReference>
<evidence type="ECO:0000256" key="2">
    <source>
        <dbReference type="ARBA" id="ARBA00012202"/>
    </source>
</evidence>
<evidence type="ECO:0000256" key="6">
    <source>
        <dbReference type="ARBA" id="ARBA00022989"/>
    </source>
</evidence>
<comment type="subcellular location">
    <subcellularLocation>
        <location evidence="1">Membrane</location>
        <topology evidence="1">Single-pass type I membrane protein</topology>
    </subcellularLocation>
</comment>
<evidence type="ECO:0000256" key="7">
    <source>
        <dbReference type="ARBA" id="ARBA00023134"/>
    </source>
</evidence>
<dbReference type="GO" id="GO:0001653">
    <property type="term" value="F:peptide receptor activity"/>
    <property type="evidence" value="ECO:0007669"/>
    <property type="project" value="TreeGrafter"/>
</dbReference>
<name>V5G9K2_ANOGL</name>
<reference evidence="15" key="1">
    <citation type="submission" date="2013-07" db="EMBL/GenBank/DDBJ databases">
        <title>Midgut Transcriptome Profiling of Anoplphora glabripennis, a Lignocellulose Degrading, Wood-Boring Cerambycid.</title>
        <authorList>
            <person name="Scully E.D."/>
            <person name="Hoover K."/>
            <person name="Carlson J.E."/>
            <person name="Tien M."/>
            <person name="Geib S.M."/>
        </authorList>
    </citation>
    <scope>NUCLEOTIDE SEQUENCE</scope>
</reference>